<dbReference type="Gene3D" id="1.25.40.10">
    <property type="entry name" value="Tetratricopeptide repeat domain"/>
    <property type="match status" value="1"/>
</dbReference>
<accession>A0A255Z1Y2</accession>
<dbReference type="Proteomes" id="UP000216998">
    <property type="component" value="Unassembled WGS sequence"/>
</dbReference>
<proteinExistence type="predicted"/>
<keyword evidence="2" id="KW-1185">Reference proteome</keyword>
<name>A0A255Z1Y2_9PROT</name>
<gene>
    <name evidence="1" type="ORF">CHU95_07215</name>
</gene>
<dbReference type="SUPFAM" id="SSF53335">
    <property type="entry name" value="S-adenosyl-L-methionine-dependent methyltransferases"/>
    <property type="match status" value="1"/>
</dbReference>
<evidence type="ECO:0000313" key="2">
    <source>
        <dbReference type="Proteomes" id="UP000216998"/>
    </source>
</evidence>
<protein>
    <submittedName>
        <fullName evidence="1">Uncharacterized protein</fullName>
    </submittedName>
</protein>
<dbReference type="InterPro" id="IPR008884">
    <property type="entry name" value="TylF_MeTrfase"/>
</dbReference>
<dbReference type="Pfam" id="PF13578">
    <property type="entry name" value="Methyltransf_24"/>
    <property type="match status" value="1"/>
</dbReference>
<dbReference type="PANTHER" id="PTHR40036">
    <property type="entry name" value="MACROCIN O-METHYLTRANSFERASE"/>
    <property type="match status" value="1"/>
</dbReference>
<dbReference type="RefSeq" id="WP_094455209.1">
    <property type="nucleotide sequence ID" value="NZ_NOXU01000025.1"/>
</dbReference>
<organism evidence="1 2">
    <name type="scientific">Niveispirillum lacus</name>
    <dbReference type="NCBI Taxonomy" id="1981099"/>
    <lineage>
        <taxon>Bacteria</taxon>
        <taxon>Pseudomonadati</taxon>
        <taxon>Pseudomonadota</taxon>
        <taxon>Alphaproteobacteria</taxon>
        <taxon>Rhodospirillales</taxon>
        <taxon>Azospirillaceae</taxon>
        <taxon>Niveispirillum</taxon>
    </lineage>
</organism>
<dbReference type="PANTHER" id="PTHR40036:SF1">
    <property type="entry name" value="MACROCIN O-METHYLTRANSFERASE"/>
    <property type="match status" value="1"/>
</dbReference>
<evidence type="ECO:0000313" key="1">
    <source>
        <dbReference type="EMBL" id="OYQ35513.1"/>
    </source>
</evidence>
<dbReference type="AlphaFoldDB" id="A0A255Z1Y2"/>
<reference evidence="1" key="1">
    <citation type="submission" date="2017-07" db="EMBL/GenBank/DDBJ databases">
        <title>Niveispirillum cyanobacteriorum sp. nov., isolated from cyanobacterial aggregates in a eutrophic lake.</title>
        <authorList>
            <person name="Cai H."/>
        </authorList>
    </citation>
    <scope>NUCLEOTIDE SEQUENCE [LARGE SCALE GENOMIC DNA]</scope>
    <source>
        <strain evidence="1">1-14</strain>
    </source>
</reference>
<dbReference type="InterPro" id="IPR029063">
    <property type="entry name" value="SAM-dependent_MTases_sf"/>
</dbReference>
<sequence length="429" mass="45851">MPTPPDILFQATTLLAAGRYRAVRRLLMQSGPPDDAAGSGLLGRALVGLNDHAGGRAWLTRALADQPDDGDLRFALARSLDGLGQMHAAVPILAELHRLDPADQTVTEALANALRRDASYEAAVDLVMAEERAGRLNDAIRYQRGLSLHYLGDATGALADFDAIVAAAPGRAASWFASHACVIGTDGVPAALDRLRRAIACPGANRKYAGYLAAYQILTGEEPSGFRPGDSPILDGARALRPHLAPDHRLFGLSADVLRFALNAAAVPGLVLEFGVRRGTSLRHIAAATVQAVHGFDSFEGLPEGWGNELAGTFSLGAEGTDLPAMPAHVRLHKGWFEDVLPGFLAEHAGPVRFANIDCDIYSSTVTVLRELAPRLVPGSVLVFDEFIGNRTWADHEFKAWGEFAARTGIRYRHIAVSPFTGQVALRVE</sequence>
<dbReference type="Gene3D" id="3.40.50.150">
    <property type="entry name" value="Vaccinia Virus protein VP39"/>
    <property type="match status" value="1"/>
</dbReference>
<dbReference type="OrthoDB" id="9811332at2"/>
<dbReference type="EMBL" id="NOXU01000025">
    <property type="protein sequence ID" value="OYQ35513.1"/>
    <property type="molecule type" value="Genomic_DNA"/>
</dbReference>
<dbReference type="InterPro" id="IPR011990">
    <property type="entry name" value="TPR-like_helical_dom_sf"/>
</dbReference>
<dbReference type="SUPFAM" id="SSF48452">
    <property type="entry name" value="TPR-like"/>
    <property type="match status" value="1"/>
</dbReference>
<comment type="caution">
    <text evidence="1">The sequence shown here is derived from an EMBL/GenBank/DDBJ whole genome shotgun (WGS) entry which is preliminary data.</text>
</comment>